<dbReference type="GO" id="GO:0046872">
    <property type="term" value="F:metal ion binding"/>
    <property type="evidence" value="ECO:0007669"/>
    <property type="project" value="UniProtKB-KW"/>
</dbReference>
<dbReference type="InterPro" id="IPR050555">
    <property type="entry name" value="Bact_Solute-Bind_Prot2"/>
</dbReference>
<evidence type="ECO:0000256" key="4">
    <source>
        <dbReference type="ARBA" id="ARBA00022723"/>
    </source>
</evidence>
<dbReference type="Gene3D" id="3.40.50.2300">
    <property type="match status" value="2"/>
</dbReference>
<dbReference type="STRING" id="1520.LF65_03906"/>
<dbReference type="PROSITE" id="PS51257">
    <property type="entry name" value="PROKAR_LIPOPROTEIN"/>
    <property type="match status" value="1"/>
</dbReference>
<comment type="subcellular location">
    <subcellularLocation>
        <location evidence="1">Cell envelope</location>
    </subcellularLocation>
</comment>
<organism evidence="11 12">
    <name type="scientific">Clostridium beijerinckii</name>
    <name type="common">Clostridium MP</name>
    <dbReference type="NCBI Taxonomy" id="1520"/>
    <lineage>
        <taxon>Bacteria</taxon>
        <taxon>Bacillati</taxon>
        <taxon>Bacillota</taxon>
        <taxon>Clostridia</taxon>
        <taxon>Eubacteriales</taxon>
        <taxon>Clostridiaceae</taxon>
        <taxon>Clostridium</taxon>
    </lineage>
</organism>
<dbReference type="InterPro" id="IPR044085">
    <property type="entry name" value="MglB-like_PBP1"/>
</dbReference>
<keyword evidence="4" id="KW-0479">Metal-binding</keyword>
<dbReference type="AlphaFoldDB" id="A0A0B5QU80"/>
<accession>A0A0B5QU80</accession>
<evidence type="ECO:0000313" key="12">
    <source>
        <dbReference type="Proteomes" id="UP000031866"/>
    </source>
</evidence>
<evidence type="ECO:0000259" key="10">
    <source>
        <dbReference type="Pfam" id="PF13407"/>
    </source>
</evidence>
<evidence type="ECO:0000256" key="6">
    <source>
        <dbReference type="ARBA" id="ARBA00022764"/>
    </source>
</evidence>
<sequence length="350" mass="39700">MKKFNVILHNIIIIFIITTIMLSCASTTANASQIFIKNRLINVAVLLDSFDDIYISLIRQNLEEIQKENEGKIKFTFYDGKNDQSVQNSSIDELIKKRGVDLFLVNLVTTHSTQEVVEKVKRVNIPIILFSREPAAIESIKSYNKCCYVGTRVEEAGLLQGEIVTNLWNEKKSFIDKNKDNVLQYIMLMGQENNLESVKETEYPILKVNNSKIKTQELAVRACNWNEDEAKEVIKALFLQYGNRVEAIFANNDPMAIGAIKALQEYGYNKGENTPTIPVVGIEAIPEARELIDAGMMTGSVFQDPSEVAKVLHNVGMNYVYNRNPLYGTNYEFDETGISVRLPYQEYLGK</sequence>
<dbReference type="OrthoDB" id="9769193at2"/>
<dbReference type="InterPro" id="IPR025997">
    <property type="entry name" value="SBP_2_dom"/>
</dbReference>
<evidence type="ECO:0000256" key="5">
    <source>
        <dbReference type="ARBA" id="ARBA00022729"/>
    </source>
</evidence>
<evidence type="ECO:0000256" key="1">
    <source>
        <dbReference type="ARBA" id="ARBA00004196"/>
    </source>
</evidence>
<gene>
    <name evidence="11" type="ORF">LF65_03906</name>
</gene>
<reference evidence="12" key="1">
    <citation type="submission" date="2014-12" db="EMBL/GenBank/DDBJ databases">
        <title>Genome sequence of Clostridium beijerinckii strain 59B.</title>
        <authorList>
            <person name="Little G.T."/>
            <person name="Minton N.P."/>
        </authorList>
    </citation>
    <scope>NUCLEOTIDE SEQUENCE [LARGE SCALE GENOMIC DNA]</scope>
    <source>
        <strain evidence="12">59B</strain>
    </source>
</reference>
<protein>
    <recommendedName>
        <fullName evidence="9">D-galactose/methyl-galactoside binding periplasmic protein MglB</fullName>
    </recommendedName>
</protein>
<proteinExistence type="predicted"/>
<dbReference type="EMBL" id="CP010086">
    <property type="protein sequence ID" value="AJH00454.1"/>
    <property type="molecule type" value="Genomic_DNA"/>
</dbReference>
<evidence type="ECO:0000256" key="3">
    <source>
        <dbReference type="ARBA" id="ARBA00022597"/>
    </source>
</evidence>
<dbReference type="Proteomes" id="UP000031866">
    <property type="component" value="Chromosome"/>
</dbReference>
<name>A0A0B5QU80_CLOBE</name>
<evidence type="ECO:0000256" key="8">
    <source>
        <dbReference type="ARBA" id="ARBA00034323"/>
    </source>
</evidence>
<comment type="subunit">
    <text evidence="8">The ABC transporter complex is composed of one ATP-binding protein (MglA), two transmembrane proteins (MglC) and a solute-binding protein (MglB).</text>
</comment>
<dbReference type="RefSeq" id="WP_041898230.1">
    <property type="nucleotide sequence ID" value="NZ_CP010086.2"/>
</dbReference>
<dbReference type="InterPro" id="IPR028082">
    <property type="entry name" value="Peripla_BP_I"/>
</dbReference>
<evidence type="ECO:0000256" key="2">
    <source>
        <dbReference type="ARBA" id="ARBA00022448"/>
    </source>
</evidence>
<dbReference type="SUPFAM" id="SSF53822">
    <property type="entry name" value="Periplasmic binding protein-like I"/>
    <property type="match status" value="1"/>
</dbReference>
<keyword evidence="5" id="KW-0732">Signal</keyword>
<dbReference type="PANTHER" id="PTHR30036">
    <property type="entry name" value="D-XYLOSE-BINDING PERIPLASMIC PROTEIN"/>
    <property type="match status" value="1"/>
</dbReference>
<evidence type="ECO:0000256" key="7">
    <source>
        <dbReference type="ARBA" id="ARBA00022837"/>
    </source>
</evidence>
<keyword evidence="6" id="KW-0574">Periplasm</keyword>
<dbReference type="Pfam" id="PF13407">
    <property type="entry name" value="Peripla_BP_4"/>
    <property type="match status" value="1"/>
</dbReference>
<dbReference type="GO" id="GO:0030246">
    <property type="term" value="F:carbohydrate binding"/>
    <property type="evidence" value="ECO:0007669"/>
    <property type="project" value="InterPro"/>
</dbReference>
<keyword evidence="3" id="KW-0762">Sugar transport</keyword>
<feature type="domain" description="Periplasmic binding protein" evidence="10">
    <location>
        <begin position="43"/>
        <end position="319"/>
    </location>
</feature>
<keyword evidence="7" id="KW-0106">Calcium</keyword>
<dbReference type="KEGG" id="cbei:LF65_03906"/>
<keyword evidence="2" id="KW-0813">Transport</keyword>
<dbReference type="GO" id="GO:0030288">
    <property type="term" value="C:outer membrane-bounded periplasmic space"/>
    <property type="evidence" value="ECO:0007669"/>
    <property type="project" value="TreeGrafter"/>
</dbReference>
<evidence type="ECO:0000313" key="11">
    <source>
        <dbReference type="EMBL" id="AJH00454.1"/>
    </source>
</evidence>
<evidence type="ECO:0000256" key="9">
    <source>
        <dbReference type="ARBA" id="ARBA00034344"/>
    </source>
</evidence>
<dbReference type="PANTHER" id="PTHR30036:SF2">
    <property type="entry name" value="D-GALACTOSE_METHYL-GALACTOSIDE BINDING PERIPLASMIC PROTEIN MGLB"/>
    <property type="match status" value="1"/>
</dbReference>
<dbReference type="CDD" id="cd01539">
    <property type="entry name" value="PBP1_GGBP"/>
    <property type="match status" value="1"/>
</dbReference>